<dbReference type="PROSITE" id="PS00211">
    <property type="entry name" value="ABC_TRANSPORTER_1"/>
    <property type="match status" value="1"/>
</dbReference>
<comment type="caution">
    <text evidence="6">The sequence shown here is derived from an EMBL/GenBank/DDBJ whole genome shotgun (WGS) entry which is preliminary data.</text>
</comment>
<feature type="domain" description="ABC transporter" evidence="5">
    <location>
        <begin position="11"/>
        <end position="244"/>
    </location>
</feature>
<keyword evidence="2" id="KW-0813">Transport</keyword>
<dbReference type="STRING" id="1304275.C41B8_15752"/>
<dbReference type="InterPro" id="IPR050153">
    <property type="entry name" value="Metal_Ion_Import_ABC"/>
</dbReference>
<organism evidence="6 7">
    <name type="scientific">Salinisphaera hydrothermalis (strain C41B8)</name>
    <dbReference type="NCBI Taxonomy" id="1304275"/>
    <lineage>
        <taxon>Bacteria</taxon>
        <taxon>Pseudomonadati</taxon>
        <taxon>Pseudomonadota</taxon>
        <taxon>Gammaproteobacteria</taxon>
        <taxon>Salinisphaerales</taxon>
        <taxon>Salinisphaeraceae</taxon>
        <taxon>Salinisphaera</taxon>
    </lineage>
</organism>
<evidence type="ECO:0000256" key="2">
    <source>
        <dbReference type="ARBA" id="ARBA00022448"/>
    </source>
</evidence>
<dbReference type="SUPFAM" id="SSF52540">
    <property type="entry name" value="P-loop containing nucleoside triphosphate hydrolases"/>
    <property type="match status" value="1"/>
</dbReference>
<keyword evidence="7" id="KW-1185">Reference proteome</keyword>
<reference evidence="6 7" key="1">
    <citation type="submission" date="2013-03" db="EMBL/GenBank/DDBJ databases">
        <title>Salinisphaera hydrothermalis C41B8 Genome Sequencing.</title>
        <authorList>
            <person name="Li C."/>
            <person name="Lai Q."/>
            <person name="Shao Z."/>
        </authorList>
    </citation>
    <scope>NUCLEOTIDE SEQUENCE [LARGE SCALE GENOMIC DNA]</scope>
    <source>
        <strain evidence="6 7">C41B8</strain>
    </source>
</reference>
<proteinExistence type="inferred from homology"/>
<dbReference type="SMART" id="SM00382">
    <property type="entry name" value="AAA"/>
    <property type="match status" value="1"/>
</dbReference>
<dbReference type="eggNOG" id="COG1121">
    <property type="taxonomic scope" value="Bacteria"/>
</dbReference>
<dbReference type="PANTHER" id="PTHR42734:SF5">
    <property type="entry name" value="IRON TRANSPORT SYSTEM ATP-BINDING PROTEIN HI_0361-RELATED"/>
    <property type="match status" value="1"/>
</dbReference>
<dbReference type="EMBL" id="APNK01000034">
    <property type="protein sequence ID" value="KEZ76276.1"/>
    <property type="molecule type" value="Genomic_DNA"/>
</dbReference>
<dbReference type="Pfam" id="PF00005">
    <property type="entry name" value="ABC_tran"/>
    <property type="match status" value="1"/>
</dbReference>
<evidence type="ECO:0000256" key="3">
    <source>
        <dbReference type="ARBA" id="ARBA00022741"/>
    </source>
</evidence>
<accession>A0A084IHU2</accession>
<dbReference type="PROSITE" id="PS50893">
    <property type="entry name" value="ABC_TRANSPORTER_2"/>
    <property type="match status" value="1"/>
</dbReference>
<gene>
    <name evidence="6" type="ORF">C41B8_15752</name>
</gene>
<dbReference type="PANTHER" id="PTHR42734">
    <property type="entry name" value="METAL TRANSPORT SYSTEM ATP-BINDING PROTEIN TM_0124-RELATED"/>
    <property type="match status" value="1"/>
</dbReference>
<dbReference type="GO" id="GO:0016887">
    <property type="term" value="F:ATP hydrolysis activity"/>
    <property type="evidence" value="ECO:0007669"/>
    <property type="project" value="InterPro"/>
</dbReference>
<dbReference type="InterPro" id="IPR027417">
    <property type="entry name" value="P-loop_NTPase"/>
</dbReference>
<dbReference type="RefSeq" id="WP_051883665.1">
    <property type="nucleotide sequence ID" value="NZ_APNK01000034.1"/>
</dbReference>
<evidence type="ECO:0000313" key="7">
    <source>
        <dbReference type="Proteomes" id="UP000028302"/>
    </source>
</evidence>
<dbReference type="GO" id="GO:0005524">
    <property type="term" value="F:ATP binding"/>
    <property type="evidence" value="ECO:0007669"/>
    <property type="project" value="UniProtKB-KW"/>
</dbReference>
<evidence type="ECO:0000256" key="1">
    <source>
        <dbReference type="ARBA" id="ARBA00005417"/>
    </source>
</evidence>
<keyword evidence="4" id="KW-0067">ATP-binding</keyword>
<dbReference type="PATRIC" id="fig|1304275.5.peg.3222"/>
<dbReference type="InterPro" id="IPR003439">
    <property type="entry name" value="ABC_transporter-like_ATP-bd"/>
</dbReference>
<evidence type="ECO:0000256" key="4">
    <source>
        <dbReference type="ARBA" id="ARBA00022840"/>
    </source>
</evidence>
<dbReference type="Proteomes" id="UP000028302">
    <property type="component" value="Unassembled WGS sequence"/>
</dbReference>
<comment type="similarity">
    <text evidence="1">Belongs to the ABC transporter superfamily.</text>
</comment>
<dbReference type="Gene3D" id="3.40.50.300">
    <property type="entry name" value="P-loop containing nucleotide triphosphate hydrolases"/>
    <property type="match status" value="1"/>
</dbReference>
<name>A0A084IHU2_SALHC</name>
<dbReference type="AlphaFoldDB" id="A0A084IHU2"/>
<evidence type="ECO:0000313" key="6">
    <source>
        <dbReference type="EMBL" id="KEZ76276.1"/>
    </source>
</evidence>
<dbReference type="InterPro" id="IPR003593">
    <property type="entry name" value="AAA+_ATPase"/>
</dbReference>
<dbReference type="InterPro" id="IPR017871">
    <property type="entry name" value="ABC_transporter-like_CS"/>
</dbReference>
<sequence>MSATTPNDSVVWARGLTAGKSREPAFAGLDFDLAPASFTALAGSNGCGKTTLFETLLGLVRPSAGHIQVLGSEPHAARCQVAYVPQSARLTHDGQFSGREFVAAAYQSHRWGPVWRWREAARAVDTTLALVDATALAERRLNSLSGGQRQRLVIAQALVNSPRLLFMDEPLAQLDPGAQNQVVALADRLRAELGIAVLFSTHDVNPIAAVADRVLYLAGGSGRIGPIDEVVTDAGLTQLYGVPMRVVRDRGRLFVTRDDAPSANCARADCDCAAPAEAPLRRRA</sequence>
<keyword evidence="3" id="KW-0547">Nucleotide-binding</keyword>
<protein>
    <submittedName>
        <fullName evidence="6">ABC transporter</fullName>
    </submittedName>
</protein>
<evidence type="ECO:0000259" key="5">
    <source>
        <dbReference type="PROSITE" id="PS50893"/>
    </source>
</evidence>